<feature type="region of interest" description="Disordered" evidence="26">
    <location>
        <begin position="1585"/>
        <end position="1620"/>
    </location>
</feature>
<evidence type="ECO:0000256" key="7">
    <source>
        <dbReference type="ARBA" id="ARBA00022490"/>
    </source>
</evidence>
<evidence type="ECO:0000256" key="9">
    <source>
        <dbReference type="ARBA" id="ARBA00022553"/>
    </source>
</evidence>
<keyword evidence="11" id="KW-0479">Metal-binding</keyword>
<dbReference type="InterPro" id="IPR046349">
    <property type="entry name" value="C1-like_sf"/>
</dbReference>
<dbReference type="InterPro" id="IPR015008">
    <property type="entry name" value="ROCK_Rho-bd_dom"/>
</dbReference>
<dbReference type="GO" id="GO:0008270">
    <property type="term" value="F:zinc ion binding"/>
    <property type="evidence" value="ECO:0007669"/>
    <property type="project" value="UniProtKB-KW"/>
</dbReference>
<dbReference type="Pfam" id="PF00433">
    <property type="entry name" value="Pkinase_C"/>
    <property type="match status" value="1"/>
</dbReference>
<evidence type="ECO:0000256" key="12">
    <source>
        <dbReference type="ARBA" id="ARBA00022741"/>
    </source>
</evidence>
<evidence type="ECO:0000313" key="33">
    <source>
        <dbReference type="Proteomes" id="UP001519460"/>
    </source>
</evidence>
<evidence type="ECO:0000256" key="3">
    <source>
        <dbReference type="ARBA" id="ARBA00004245"/>
    </source>
</evidence>
<comment type="catalytic activity">
    <reaction evidence="21">
        <text>L-threonyl-[protein] + ATP = O-phospho-L-threonyl-[protein] + ADP + H(+)</text>
        <dbReference type="Rhea" id="RHEA:46608"/>
        <dbReference type="Rhea" id="RHEA-COMP:11060"/>
        <dbReference type="Rhea" id="RHEA-COMP:11605"/>
        <dbReference type="ChEBI" id="CHEBI:15378"/>
        <dbReference type="ChEBI" id="CHEBI:30013"/>
        <dbReference type="ChEBI" id="CHEBI:30616"/>
        <dbReference type="ChEBI" id="CHEBI:61977"/>
        <dbReference type="ChEBI" id="CHEBI:456216"/>
        <dbReference type="EC" id="2.7.11.1"/>
    </reaction>
</comment>
<keyword evidence="15" id="KW-0862">Zinc</keyword>
<keyword evidence="19" id="KW-0472">Membrane</keyword>
<keyword evidence="18 23" id="KW-0175">Coiled coil</keyword>
<dbReference type="GO" id="GO:0004674">
    <property type="term" value="F:protein serine/threonine kinase activity"/>
    <property type="evidence" value="ECO:0007669"/>
    <property type="project" value="UniProtKB-KW"/>
</dbReference>
<dbReference type="PROSITE" id="PS50011">
    <property type="entry name" value="PROTEIN_KINASE_DOM"/>
    <property type="match status" value="1"/>
</dbReference>
<dbReference type="InterPro" id="IPR011009">
    <property type="entry name" value="Kinase-like_dom_sf"/>
</dbReference>
<evidence type="ECO:0000256" key="18">
    <source>
        <dbReference type="ARBA" id="ARBA00023054"/>
    </source>
</evidence>
<keyword evidence="14" id="KW-0418">Kinase</keyword>
<keyword evidence="8" id="KW-0723">Serine/threonine-protein kinase</keyword>
<dbReference type="InterPro" id="IPR000719">
    <property type="entry name" value="Prot_kinase_dom"/>
</dbReference>
<evidence type="ECO:0000256" key="13">
    <source>
        <dbReference type="ARBA" id="ARBA00022771"/>
    </source>
</evidence>
<dbReference type="Gene3D" id="1.20.5.730">
    <property type="entry name" value="Single helix bin"/>
    <property type="match status" value="1"/>
</dbReference>
<dbReference type="EC" id="2.7.11.1" evidence="5"/>
<dbReference type="SUPFAM" id="SSF50249">
    <property type="entry name" value="Nucleic acid-binding proteins"/>
    <property type="match status" value="1"/>
</dbReference>
<evidence type="ECO:0000259" key="29">
    <source>
        <dbReference type="PROSITE" id="PS50081"/>
    </source>
</evidence>
<evidence type="ECO:0000256" key="11">
    <source>
        <dbReference type="ARBA" id="ARBA00022723"/>
    </source>
</evidence>
<dbReference type="FunFam" id="2.30.29.30:FF:000308">
    <property type="entry name" value="Rho-associated protein kinase 1"/>
    <property type="match status" value="1"/>
</dbReference>
<keyword evidence="9" id="KW-0597">Phosphoprotein</keyword>
<keyword evidence="12 24" id="KW-0547">Nucleotide-binding</keyword>
<dbReference type="InterPro" id="IPR008271">
    <property type="entry name" value="Ser/Thr_kinase_AS"/>
</dbReference>
<feature type="compositionally biased region" description="Basic and acidic residues" evidence="26">
    <location>
        <begin position="909"/>
        <end position="918"/>
    </location>
</feature>
<keyword evidence="13" id="KW-0863">Zinc-finger</keyword>
<dbReference type="PANTHER" id="PTHR22988">
    <property type="entry name" value="MYOTONIC DYSTROPHY S/T KINASE-RELATED"/>
    <property type="match status" value="1"/>
</dbReference>
<dbReference type="GO" id="GO:0005856">
    <property type="term" value="C:cytoskeleton"/>
    <property type="evidence" value="ECO:0007669"/>
    <property type="project" value="UniProtKB-SubCell"/>
</dbReference>
<dbReference type="InterPro" id="IPR017441">
    <property type="entry name" value="Protein_kinase_ATP_BS"/>
</dbReference>
<keyword evidence="33" id="KW-1185">Reference proteome</keyword>
<organism evidence="32 33">
    <name type="scientific">Batillaria attramentaria</name>
    <dbReference type="NCBI Taxonomy" id="370345"/>
    <lineage>
        <taxon>Eukaryota</taxon>
        <taxon>Metazoa</taxon>
        <taxon>Spiralia</taxon>
        <taxon>Lophotrochozoa</taxon>
        <taxon>Mollusca</taxon>
        <taxon>Gastropoda</taxon>
        <taxon>Caenogastropoda</taxon>
        <taxon>Sorbeoconcha</taxon>
        <taxon>Cerithioidea</taxon>
        <taxon>Batillariidae</taxon>
        <taxon>Batillaria</taxon>
    </lineage>
</organism>
<feature type="coiled-coil region" evidence="25">
    <location>
        <begin position="806"/>
        <end position="882"/>
    </location>
</feature>
<dbReference type="SMART" id="SM00220">
    <property type="entry name" value="S_TKc"/>
    <property type="match status" value="1"/>
</dbReference>
<evidence type="ECO:0000256" key="20">
    <source>
        <dbReference type="ARBA" id="ARBA00023212"/>
    </source>
</evidence>
<feature type="region of interest" description="Disordered" evidence="26">
    <location>
        <begin position="709"/>
        <end position="730"/>
    </location>
</feature>
<dbReference type="Gene3D" id="3.30.200.20">
    <property type="entry name" value="Phosphorylase Kinase, domain 1"/>
    <property type="match status" value="1"/>
</dbReference>
<dbReference type="InterPro" id="IPR001849">
    <property type="entry name" value="PH_domain"/>
</dbReference>
<name>A0ABD0JXG6_9CAEN</name>
<dbReference type="PROSITE" id="PS51285">
    <property type="entry name" value="AGC_KINASE_CTER"/>
    <property type="match status" value="1"/>
</dbReference>
<dbReference type="Gene3D" id="2.30.29.30">
    <property type="entry name" value="Pleckstrin-homology domain (PH domain)/Phosphotyrosine-binding domain (PTB)"/>
    <property type="match status" value="1"/>
</dbReference>
<dbReference type="EMBL" id="JACVVK020000294">
    <property type="protein sequence ID" value="KAK7479825.1"/>
    <property type="molecule type" value="Genomic_DNA"/>
</dbReference>
<evidence type="ECO:0000256" key="6">
    <source>
        <dbReference type="ARBA" id="ARBA00022475"/>
    </source>
</evidence>
<protein>
    <recommendedName>
        <fullName evidence="5">non-specific serine/threonine protein kinase</fullName>
        <ecNumber evidence="5">2.7.11.1</ecNumber>
    </recommendedName>
</protein>
<dbReference type="CDD" id="cd04478">
    <property type="entry name" value="RPA2_DBD_D"/>
    <property type="match status" value="1"/>
</dbReference>
<evidence type="ECO:0000259" key="27">
    <source>
        <dbReference type="PROSITE" id="PS50003"/>
    </source>
</evidence>
<dbReference type="PROSITE" id="PS50081">
    <property type="entry name" value="ZF_DAG_PE_2"/>
    <property type="match status" value="1"/>
</dbReference>
<dbReference type="CDD" id="cd22250">
    <property type="entry name" value="ROCK_SBD"/>
    <property type="match status" value="1"/>
</dbReference>
<dbReference type="PROSITE" id="PS50003">
    <property type="entry name" value="PH_DOMAIN"/>
    <property type="match status" value="1"/>
</dbReference>
<evidence type="ECO:0000256" key="2">
    <source>
        <dbReference type="ARBA" id="ARBA00004236"/>
    </source>
</evidence>
<gene>
    <name evidence="32" type="ORF">BaRGS_00028905</name>
</gene>
<dbReference type="InterPro" id="IPR000961">
    <property type="entry name" value="AGC-kinase_C"/>
</dbReference>
<evidence type="ECO:0000259" key="31">
    <source>
        <dbReference type="PROSITE" id="PS51859"/>
    </source>
</evidence>
<evidence type="ECO:0000259" key="28">
    <source>
        <dbReference type="PROSITE" id="PS50011"/>
    </source>
</evidence>
<dbReference type="PROSITE" id="PS51859">
    <property type="entry name" value="RHO_BD"/>
    <property type="match status" value="1"/>
</dbReference>
<evidence type="ECO:0000256" key="8">
    <source>
        <dbReference type="ARBA" id="ARBA00022527"/>
    </source>
</evidence>
<dbReference type="SMART" id="SM00233">
    <property type="entry name" value="PH"/>
    <property type="match status" value="1"/>
</dbReference>
<keyword evidence="16 24" id="KW-0067">ATP-binding</keyword>
<dbReference type="FunFam" id="3.30.200.20:FF:000072">
    <property type="entry name" value="Rho-associated protein kinase 2"/>
    <property type="match status" value="1"/>
</dbReference>
<evidence type="ECO:0000256" key="17">
    <source>
        <dbReference type="ARBA" id="ARBA00022842"/>
    </source>
</evidence>
<evidence type="ECO:0000256" key="26">
    <source>
        <dbReference type="SAM" id="MobiDB-lite"/>
    </source>
</evidence>
<dbReference type="InterPro" id="IPR057529">
    <property type="entry name" value="MRCK/ROCK_PH"/>
</dbReference>
<feature type="coiled-coil region" evidence="25">
    <location>
        <begin position="1043"/>
        <end position="1356"/>
    </location>
</feature>
<evidence type="ECO:0000256" key="19">
    <source>
        <dbReference type="ARBA" id="ARBA00023136"/>
    </source>
</evidence>
<dbReference type="GO" id="GO:0005886">
    <property type="term" value="C:plasma membrane"/>
    <property type="evidence" value="ECO:0007669"/>
    <property type="project" value="UniProtKB-SubCell"/>
</dbReference>
<dbReference type="InterPro" id="IPR002219">
    <property type="entry name" value="PKC_DAG/PE"/>
</dbReference>
<feature type="compositionally biased region" description="Gly residues" evidence="26">
    <location>
        <begin position="30"/>
        <end position="48"/>
    </location>
</feature>
<sequence>MHVSYPSMLCSRARFQRIMSNMLARDDGFNQGGGFEGQGGFSSPGGFGTPQASEERKGRSRAQNCAPVTVAQILNAAHNDDRFYSGKLEISQVTLVGLIRSVKESTTRLDYELDDMTGPPLEIKQFVDNDENIPDEERVPTMRENTYVRVYGHVRSFSGKKNVVAFKVQPVVDMNELTCHILDVIYSHASVSRQPAAGTFQGSTASATAGSASDTGAGNSYGLSSLNNQIANVIRNSNSELGISISEVARVLKGVPEKAIREDKVRIFTMMSDPHFRRRIAVLEEKINKHTSEINVDGLLDGLTALVADLDHPAIRRNKNVEHFLNRYTKGVDLINTHRMRGDDFEVVKVIGRGAFGEVQLVRHKSTRKVYAMKLLSKYEMIKRSDSAFFWEEREIMANANSEWIVQLHYAFQDTRYLYMVMDYMPGGDLVNLMSNYDVPEKWAKFYCAEVVLALDAIHSMGFVHRDVKPDNMLLDKMGHLKLADFGTCMRMDQNGLVHSDTAVGTPDYISPEVLKSQGGEGCYGRECDWWSVGVFLYEMLVGDTPFYADSLVGTYGKIMDHKRSLSFPTDIEMSDHAKSLICAFLTDRTERLGRNGVEEIKRHPFFRNDAWQWNNIRETVPPVVPELASDVDTSNFDEIEKDDSPEETFQSPKAFAGNHLPFIGFTYNRDYLLLSGRGLNTGGAPMSPVAQSGGSGDAGVQQLQEQLRADRAAREEAERKYQQAQKDLDRLSQEEASLKHDLSSMERTMALIKHELKETQRRLEQESQSRQKMEYLVHDKEKQLEKEINIRVQRETNSAHSSEKLVSLEKSLNDMSEKYRTELENSSKQKKVLSDMQQRYMTLEQNYTQLNSKYQEVVAAKQKTESEVVALQAALDAEKNARSREAQHASELEGKAAHHYNMTNEEKAAMQRKEAGHQQDLQHSQQKVVTLEKSLASVELDRDNFKRRWEAECQAHKETVDRYNTDKKNILTTSETSQIASKEMQAKVETEKSMRHKVEARLLETEKKNSEMASRGLALQVEQEVQRRNLMQGDIKSTSMDLNKAKSKEKQLAKEMSDLKQEKKHVEEEIKKLKDELSVNELQLREIQEQLEAETYFSSLYRTQVKELKEEVDEKNKQIQDLTSDVQNILQEKESVAAQLQLGLAKADSEQLARQIAEEQLADVEKEKTMLELEVKELMSRHKNELNRKDTQISVLEDWKREHSSSVEKLQQEKDDLNNRIKKLTEDLQSSKNTEFEKLKKQLEDEKLKKIQAVNKLAEIMNRKDFVGKGRGGKDKSAEAELKRKEKELRRLQQELTMEKEKYNKMVEKMRQDVAEAQQNLYEESLTRQRLQMEMDAKDSEIEQLRQKLTFANVDNASVNSGSLEESITEENSDALMEGWLATPNRQNIKKYGWRKQYVVVSSRKVLFYNSENDKQNADPIMVLDIDKLFHVRPVTQGDVYRADSKDIPRIFQILYAMEGENRKPDETPGEGSGAERSDMISYKGHDFLPLTFRTPTSCDSCHKPVWHVLHPPPAMECKRCHVKVHRDHYDKNEEFIAYCKVNFDSSIQAKEMLLLAESTDKQKQWITHMSKKITKKGIVSSGNLSTVRGSKQYSSYGPQQRHPSAGKSATLPPNSRPT</sequence>
<feature type="domain" description="RhoBD" evidence="31">
    <location>
        <begin position="1205"/>
        <end position="1267"/>
    </location>
</feature>
<evidence type="ECO:0000256" key="1">
    <source>
        <dbReference type="ARBA" id="ARBA00001946"/>
    </source>
</evidence>
<dbReference type="Gene3D" id="1.10.510.10">
    <property type="entry name" value="Transferase(Phosphotransferase) domain 1"/>
    <property type="match status" value="1"/>
</dbReference>
<comment type="caution">
    <text evidence="32">The sequence shown here is derived from an EMBL/GenBank/DDBJ whole genome shotgun (WGS) entry which is preliminary data.</text>
</comment>
<dbReference type="CDD" id="cd05596">
    <property type="entry name" value="STKc_ROCK"/>
    <property type="match status" value="1"/>
</dbReference>
<dbReference type="FunFam" id="1.10.510.10:FF:000047">
    <property type="entry name" value="Rho-associated protein kinase 1"/>
    <property type="match status" value="1"/>
</dbReference>
<dbReference type="SUPFAM" id="SSF57889">
    <property type="entry name" value="Cysteine-rich domain"/>
    <property type="match status" value="1"/>
</dbReference>
<reference evidence="32 33" key="1">
    <citation type="journal article" date="2023" name="Sci. Data">
        <title>Genome assembly of the Korean intertidal mud-creeper Batillaria attramentaria.</title>
        <authorList>
            <person name="Patra A.K."/>
            <person name="Ho P.T."/>
            <person name="Jun S."/>
            <person name="Lee S.J."/>
            <person name="Kim Y."/>
            <person name="Won Y.J."/>
        </authorList>
    </citation>
    <scope>NUCLEOTIDE SEQUENCE [LARGE SCALE GENOMIC DNA]</scope>
    <source>
        <strain evidence="32">Wonlab-2016</strain>
    </source>
</reference>
<keyword evidence="10" id="KW-0808">Transferase</keyword>
<keyword evidence="17" id="KW-0460">Magnesium</keyword>
<feature type="binding site" evidence="24">
    <location>
        <position position="374"/>
    </location>
    <ligand>
        <name>ATP</name>
        <dbReference type="ChEBI" id="CHEBI:30616"/>
    </ligand>
</feature>
<dbReference type="Gene3D" id="1.10.10.10">
    <property type="entry name" value="Winged helix-like DNA-binding domain superfamily/Winged helix DNA-binding domain"/>
    <property type="match status" value="1"/>
</dbReference>
<proteinExistence type="inferred from homology"/>
<dbReference type="SMART" id="SM00133">
    <property type="entry name" value="S_TK_X"/>
    <property type="match status" value="1"/>
</dbReference>
<evidence type="ECO:0000256" key="4">
    <source>
        <dbReference type="ARBA" id="ARBA00009903"/>
    </source>
</evidence>
<feature type="compositionally biased region" description="Polar residues" evidence="26">
    <location>
        <begin position="920"/>
        <end position="929"/>
    </location>
</feature>
<dbReference type="Proteomes" id="UP001519460">
    <property type="component" value="Unassembled WGS sequence"/>
</dbReference>
<dbReference type="PROSITE" id="PS00108">
    <property type="entry name" value="PROTEIN_KINASE_ST"/>
    <property type="match status" value="1"/>
</dbReference>
<dbReference type="GO" id="GO:0005524">
    <property type="term" value="F:ATP binding"/>
    <property type="evidence" value="ECO:0007669"/>
    <property type="project" value="UniProtKB-UniRule"/>
</dbReference>
<dbReference type="CDD" id="cd01242">
    <property type="entry name" value="PH_ROCK"/>
    <property type="match status" value="1"/>
</dbReference>
<comment type="cofactor">
    <cofactor evidence="1">
        <name>Mg(2+)</name>
        <dbReference type="ChEBI" id="CHEBI:18420"/>
    </cofactor>
</comment>
<comment type="catalytic activity">
    <reaction evidence="22">
        <text>L-seryl-[protein] + ATP = O-phospho-L-seryl-[protein] + ADP + H(+)</text>
        <dbReference type="Rhea" id="RHEA:17989"/>
        <dbReference type="Rhea" id="RHEA-COMP:9863"/>
        <dbReference type="Rhea" id="RHEA-COMP:11604"/>
        <dbReference type="ChEBI" id="CHEBI:15378"/>
        <dbReference type="ChEBI" id="CHEBI:29999"/>
        <dbReference type="ChEBI" id="CHEBI:30616"/>
        <dbReference type="ChEBI" id="CHEBI:83421"/>
        <dbReference type="ChEBI" id="CHEBI:456216"/>
        <dbReference type="EC" id="2.7.11.1"/>
    </reaction>
</comment>
<evidence type="ECO:0000256" key="24">
    <source>
        <dbReference type="PROSITE-ProRule" id="PRU10141"/>
    </source>
</evidence>
<dbReference type="InterPro" id="IPR011993">
    <property type="entry name" value="PH-like_dom_sf"/>
</dbReference>
<feature type="region of interest" description="Disordered" evidence="26">
    <location>
        <begin position="909"/>
        <end position="929"/>
    </location>
</feature>
<dbReference type="InterPro" id="IPR050839">
    <property type="entry name" value="Rho-assoc_Ser/Thr_Kinase"/>
</dbReference>
<accession>A0ABD0JXG6</accession>
<evidence type="ECO:0000256" key="22">
    <source>
        <dbReference type="ARBA" id="ARBA00048679"/>
    </source>
</evidence>
<dbReference type="Pfam" id="PF08912">
    <property type="entry name" value="Rho_Binding"/>
    <property type="match status" value="1"/>
</dbReference>
<feature type="domain" description="Protein kinase" evidence="28">
    <location>
        <begin position="345"/>
        <end position="607"/>
    </location>
</feature>
<evidence type="ECO:0000256" key="21">
    <source>
        <dbReference type="ARBA" id="ARBA00047899"/>
    </source>
</evidence>
<evidence type="ECO:0000256" key="25">
    <source>
        <dbReference type="SAM" id="Coils"/>
    </source>
</evidence>
<dbReference type="SUPFAM" id="SSF103652">
    <property type="entry name" value="G protein-binding domain"/>
    <property type="match status" value="1"/>
</dbReference>
<comment type="similarity">
    <text evidence="4">Belongs to the protein kinase superfamily. AGC Ser/Thr protein kinase family.</text>
</comment>
<dbReference type="InterPro" id="IPR012340">
    <property type="entry name" value="NA-bd_OB-fold"/>
</dbReference>
<feature type="domain" description="AGC-kinase C-terminal" evidence="30">
    <location>
        <begin position="610"/>
        <end position="678"/>
    </location>
</feature>
<dbReference type="Gene3D" id="2.40.50.140">
    <property type="entry name" value="Nucleic acid-binding proteins"/>
    <property type="match status" value="1"/>
</dbReference>
<evidence type="ECO:0000313" key="32">
    <source>
        <dbReference type="EMBL" id="KAK7479825.1"/>
    </source>
</evidence>
<dbReference type="Gene3D" id="3.30.60.20">
    <property type="match status" value="1"/>
</dbReference>
<comment type="subcellular location">
    <subcellularLocation>
        <location evidence="2">Cell membrane</location>
    </subcellularLocation>
    <subcellularLocation>
        <location evidence="3">Cytoplasm</location>
        <location evidence="3">Cytoskeleton</location>
    </subcellularLocation>
</comment>
<dbReference type="Pfam" id="PF25346">
    <property type="entry name" value="PH_MRCK"/>
    <property type="match status" value="1"/>
</dbReference>
<dbReference type="CDD" id="cd20813">
    <property type="entry name" value="C1_ROCK"/>
    <property type="match status" value="1"/>
</dbReference>
<dbReference type="InterPro" id="IPR036388">
    <property type="entry name" value="WH-like_DNA-bd_sf"/>
</dbReference>
<evidence type="ECO:0000256" key="23">
    <source>
        <dbReference type="PROSITE-ProRule" id="PRU01206"/>
    </source>
</evidence>
<dbReference type="Pfam" id="PF00069">
    <property type="entry name" value="Pkinase"/>
    <property type="match status" value="1"/>
</dbReference>
<dbReference type="SUPFAM" id="SSF56112">
    <property type="entry name" value="Protein kinase-like (PK-like)"/>
    <property type="match status" value="1"/>
</dbReference>
<dbReference type="SUPFAM" id="SSF50729">
    <property type="entry name" value="PH domain-like"/>
    <property type="match status" value="1"/>
</dbReference>
<feature type="domain" description="Phorbol-ester/DAG-type" evidence="29">
    <location>
        <begin position="1486"/>
        <end position="1541"/>
    </location>
</feature>
<keyword evidence="20" id="KW-0206">Cytoskeleton</keyword>
<evidence type="ECO:0000256" key="10">
    <source>
        <dbReference type="ARBA" id="ARBA00022679"/>
    </source>
</evidence>
<feature type="compositionally biased region" description="Polar residues" evidence="26">
    <location>
        <begin position="1585"/>
        <end position="1604"/>
    </location>
</feature>
<evidence type="ECO:0000256" key="15">
    <source>
        <dbReference type="ARBA" id="ARBA00022833"/>
    </source>
</evidence>
<evidence type="ECO:0000256" key="16">
    <source>
        <dbReference type="ARBA" id="ARBA00022840"/>
    </source>
</evidence>
<dbReference type="Gene3D" id="1.20.5.340">
    <property type="match status" value="1"/>
</dbReference>
<keyword evidence="6" id="KW-1003">Cell membrane</keyword>
<dbReference type="GO" id="GO:0007266">
    <property type="term" value="P:Rho protein signal transduction"/>
    <property type="evidence" value="ECO:0007669"/>
    <property type="project" value="UniProtKB-UniRule"/>
</dbReference>
<dbReference type="InterPro" id="IPR017892">
    <property type="entry name" value="Pkinase_C"/>
</dbReference>
<dbReference type="SMART" id="SM00109">
    <property type="entry name" value="C1"/>
    <property type="match status" value="1"/>
</dbReference>
<feature type="domain" description="PH" evidence="27">
    <location>
        <begin position="1375"/>
        <end position="1576"/>
    </location>
</feature>
<feature type="region of interest" description="Disordered" evidence="26">
    <location>
        <begin position="29"/>
        <end position="63"/>
    </location>
</feature>
<evidence type="ECO:0000259" key="30">
    <source>
        <dbReference type="PROSITE" id="PS51285"/>
    </source>
</evidence>
<dbReference type="PROSITE" id="PS00107">
    <property type="entry name" value="PROTEIN_KINASE_ATP"/>
    <property type="match status" value="1"/>
</dbReference>
<keyword evidence="7" id="KW-0963">Cytoplasm</keyword>
<evidence type="ECO:0000256" key="14">
    <source>
        <dbReference type="ARBA" id="ARBA00022777"/>
    </source>
</evidence>
<dbReference type="PANTHER" id="PTHR22988:SF73">
    <property type="entry name" value="RHO-ASSOCIATED PROTEIN KINASE"/>
    <property type="match status" value="1"/>
</dbReference>
<evidence type="ECO:0000256" key="5">
    <source>
        <dbReference type="ARBA" id="ARBA00012513"/>
    </source>
</evidence>